<proteinExistence type="inferred from homology"/>
<dbReference type="SUPFAM" id="SSF51905">
    <property type="entry name" value="FAD/NAD(P)-binding domain"/>
    <property type="match status" value="1"/>
</dbReference>
<dbReference type="InterPro" id="IPR000172">
    <property type="entry name" value="GMC_OxRdtase_N"/>
</dbReference>
<dbReference type="EMBL" id="JAULSW010000005">
    <property type="protein sequence ID" value="KAK3380987.1"/>
    <property type="molecule type" value="Genomic_DNA"/>
</dbReference>
<evidence type="ECO:0000313" key="5">
    <source>
        <dbReference type="Proteomes" id="UP001285441"/>
    </source>
</evidence>
<dbReference type="Pfam" id="PF05199">
    <property type="entry name" value="GMC_oxred_C"/>
    <property type="match status" value="1"/>
</dbReference>
<dbReference type="Pfam" id="PF00732">
    <property type="entry name" value="GMC_oxred_N"/>
    <property type="match status" value="1"/>
</dbReference>
<dbReference type="GO" id="GO:0016614">
    <property type="term" value="F:oxidoreductase activity, acting on CH-OH group of donors"/>
    <property type="evidence" value="ECO:0007669"/>
    <property type="project" value="InterPro"/>
</dbReference>
<gene>
    <name evidence="4" type="ORF">B0H63DRAFT_434366</name>
</gene>
<dbReference type="PIRSF" id="PIRSF000137">
    <property type="entry name" value="Alcohol_oxidase"/>
    <property type="match status" value="1"/>
</dbReference>
<dbReference type="Proteomes" id="UP001285441">
    <property type="component" value="Unassembled WGS sequence"/>
</dbReference>
<dbReference type="PANTHER" id="PTHR11552">
    <property type="entry name" value="GLUCOSE-METHANOL-CHOLINE GMC OXIDOREDUCTASE"/>
    <property type="match status" value="1"/>
</dbReference>
<keyword evidence="5" id="KW-1185">Reference proteome</keyword>
<evidence type="ECO:0000256" key="2">
    <source>
        <dbReference type="PIRSR" id="PIRSR000137-1"/>
    </source>
</evidence>
<protein>
    <recommendedName>
        <fullName evidence="3">Glucose-methanol-choline oxidoreductase N-terminal domain-containing protein</fullName>
    </recommendedName>
</protein>
<feature type="active site" description="Proton donor" evidence="2">
    <location>
        <position position="592"/>
    </location>
</feature>
<reference evidence="4" key="2">
    <citation type="submission" date="2023-06" db="EMBL/GenBank/DDBJ databases">
        <authorList>
            <consortium name="Lawrence Berkeley National Laboratory"/>
            <person name="Haridas S."/>
            <person name="Hensen N."/>
            <person name="Bonometti L."/>
            <person name="Westerberg I."/>
            <person name="Brannstrom I.O."/>
            <person name="Guillou S."/>
            <person name="Cros-Aarteil S."/>
            <person name="Calhoun S."/>
            <person name="Kuo A."/>
            <person name="Mondo S."/>
            <person name="Pangilinan J."/>
            <person name="Riley R."/>
            <person name="LaButti K."/>
            <person name="Andreopoulos B."/>
            <person name="Lipzen A."/>
            <person name="Chen C."/>
            <person name="Yanf M."/>
            <person name="Daum C."/>
            <person name="Ng V."/>
            <person name="Clum A."/>
            <person name="Steindorff A."/>
            <person name="Ohm R."/>
            <person name="Martin F."/>
            <person name="Silar P."/>
            <person name="Natvig D."/>
            <person name="Lalanne C."/>
            <person name="Gautier V."/>
            <person name="Ament-velasquez S.L."/>
            <person name="Kruys A."/>
            <person name="Hutchinson M.I."/>
            <person name="Powell A.J."/>
            <person name="Barry K."/>
            <person name="Miller A.N."/>
            <person name="Grigoriev I.V."/>
            <person name="Debuchy R."/>
            <person name="Gladieux P."/>
            <person name="Thoren M.H."/>
            <person name="Johannesson H."/>
        </authorList>
    </citation>
    <scope>NUCLEOTIDE SEQUENCE</scope>
    <source>
        <strain evidence="4">CBS 232.78</strain>
    </source>
</reference>
<dbReference type="AlphaFoldDB" id="A0AAE0NGB8"/>
<dbReference type="InterPro" id="IPR007867">
    <property type="entry name" value="GMC_OxRtase_C"/>
</dbReference>
<dbReference type="Gene3D" id="3.30.560.10">
    <property type="entry name" value="Glucose Oxidase, domain 3"/>
    <property type="match status" value="2"/>
</dbReference>
<evidence type="ECO:0000259" key="3">
    <source>
        <dbReference type="PROSITE" id="PS00624"/>
    </source>
</evidence>
<dbReference type="PROSITE" id="PS00624">
    <property type="entry name" value="GMC_OXRED_2"/>
    <property type="match status" value="1"/>
</dbReference>
<feature type="domain" description="Glucose-methanol-choline oxidoreductase N-terminal" evidence="3">
    <location>
        <begin position="288"/>
        <end position="302"/>
    </location>
</feature>
<comment type="caution">
    <text evidence="4">The sequence shown here is derived from an EMBL/GenBank/DDBJ whole genome shotgun (WGS) entry which is preliminary data.</text>
</comment>
<name>A0AAE0NGB8_9PEZI</name>
<dbReference type="PANTHER" id="PTHR11552:SF219">
    <property type="entry name" value="GLUCOSE-METHANOL-CHOLINE OXIDOREDUCTASE N-TERMINAL DOMAIN-CONTAINING PROTEIN"/>
    <property type="match status" value="1"/>
</dbReference>
<accession>A0AAE0NGB8</accession>
<dbReference type="SUPFAM" id="SSF54373">
    <property type="entry name" value="FAD-linked reductases, C-terminal domain"/>
    <property type="match status" value="1"/>
</dbReference>
<sequence>MWPFSSPYPELRAVDVDGKTFDYIIVGGGTAGCAIASRLSEDASVSVLVLEKGRVNDNFLSRIPLLSQNFQFPLLQAVLRLSEPIGAVGGRKALLWTAEAVGGASRINALLLTRGLPAGYDRWARDFGLTDWGWDEVEPFFRKSERALLRSKTTHRGHDGPIENRTPRTTLGCIPYVNKAARAVGLNNRPHCREINDPKANAQGCFDMDQTINARGSRVSAYQAWLNCRTATERKDHLAVCTGVIASKLVVNDDGTRVSAVQIKPVNSAKTSPVYLVKARREVIVCSGAVCTPQLLMLSGIGPKDQLEPLGISVVRELDMVGRNLSDHTSFPILTEIHRKHTLHSLENAFLFLWYFLLYLLTGTGLLAEGTTPRSIFVRTTALDQKSMTVMETDDRGRSTMDPTDPQNVPDVEIMVNPVNCLTESVPGKALFSWYTTLVQPFSRGRIELASVDPQAHPKVTYPMLTDKRDLVPMRIATRFAMRLADEFANSTGYPHRAPLAFAPGMDLEYLDSIYEQKGLLERWFGIGGSTKRGPGLPAPPVPDGKTPFDEGAVQSNNVEEQEKKLDTKHWQTVSDAEIDEYAKRVCVSSLHVSSTCRMSLDPKDGVVDQRLRVHGFENLRVADASVFPQIPSAHIMAPVVMVAERCADFVKSDWSEYKQK</sequence>
<dbReference type="InterPro" id="IPR036188">
    <property type="entry name" value="FAD/NAD-bd_sf"/>
</dbReference>
<organism evidence="4 5">
    <name type="scientific">Podospora didyma</name>
    <dbReference type="NCBI Taxonomy" id="330526"/>
    <lineage>
        <taxon>Eukaryota</taxon>
        <taxon>Fungi</taxon>
        <taxon>Dikarya</taxon>
        <taxon>Ascomycota</taxon>
        <taxon>Pezizomycotina</taxon>
        <taxon>Sordariomycetes</taxon>
        <taxon>Sordariomycetidae</taxon>
        <taxon>Sordariales</taxon>
        <taxon>Podosporaceae</taxon>
        <taxon>Podospora</taxon>
    </lineage>
</organism>
<feature type="active site" description="Proton acceptor" evidence="2">
    <location>
        <position position="635"/>
    </location>
</feature>
<evidence type="ECO:0000256" key="1">
    <source>
        <dbReference type="ARBA" id="ARBA00010790"/>
    </source>
</evidence>
<reference evidence="4" key="1">
    <citation type="journal article" date="2023" name="Mol. Phylogenet. Evol.">
        <title>Genome-scale phylogeny and comparative genomics of the fungal order Sordariales.</title>
        <authorList>
            <person name="Hensen N."/>
            <person name="Bonometti L."/>
            <person name="Westerberg I."/>
            <person name="Brannstrom I.O."/>
            <person name="Guillou S."/>
            <person name="Cros-Aarteil S."/>
            <person name="Calhoun S."/>
            <person name="Haridas S."/>
            <person name="Kuo A."/>
            <person name="Mondo S."/>
            <person name="Pangilinan J."/>
            <person name="Riley R."/>
            <person name="LaButti K."/>
            <person name="Andreopoulos B."/>
            <person name="Lipzen A."/>
            <person name="Chen C."/>
            <person name="Yan M."/>
            <person name="Daum C."/>
            <person name="Ng V."/>
            <person name="Clum A."/>
            <person name="Steindorff A."/>
            <person name="Ohm R.A."/>
            <person name="Martin F."/>
            <person name="Silar P."/>
            <person name="Natvig D.O."/>
            <person name="Lalanne C."/>
            <person name="Gautier V."/>
            <person name="Ament-Velasquez S.L."/>
            <person name="Kruys A."/>
            <person name="Hutchinson M.I."/>
            <person name="Powell A.J."/>
            <person name="Barry K."/>
            <person name="Miller A.N."/>
            <person name="Grigoriev I.V."/>
            <person name="Debuchy R."/>
            <person name="Gladieux P."/>
            <person name="Hiltunen Thoren M."/>
            <person name="Johannesson H."/>
        </authorList>
    </citation>
    <scope>NUCLEOTIDE SEQUENCE</scope>
    <source>
        <strain evidence="4">CBS 232.78</strain>
    </source>
</reference>
<comment type="similarity">
    <text evidence="1">Belongs to the GMC oxidoreductase family.</text>
</comment>
<dbReference type="Gene3D" id="3.50.50.60">
    <property type="entry name" value="FAD/NAD(P)-binding domain"/>
    <property type="match status" value="2"/>
</dbReference>
<dbReference type="InterPro" id="IPR012132">
    <property type="entry name" value="GMC_OxRdtase"/>
</dbReference>
<evidence type="ECO:0000313" key="4">
    <source>
        <dbReference type="EMBL" id="KAK3380987.1"/>
    </source>
</evidence>
<dbReference type="GO" id="GO:0050660">
    <property type="term" value="F:flavin adenine dinucleotide binding"/>
    <property type="evidence" value="ECO:0007669"/>
    <property type="project" value="InterPro"/>
</dbReference>